<dbReference type="Proteomes" id="UP001319045">
    <property type="component" value="Chromosome"/>
</dbReference>
<keyword evidence="2" id="KW-1185">Reference proteome</keyword>
<accession>A0ABM7NYI6</accession>
<protein>
    <submittedName>
        <fullName evidence="1">Uncharacterized protein</fullName>
    </submittedName>
</protein>
<reference evidence="1 2" key="1">
    <citation type="journal article" date="2022" name="Int. J. Syst. Evol. Microbiol.">
        <title>Prevotella herbatica sp. nov., a plant polysaccharide-decomposing anaerobic bacterium isolated from a methanogenic reactor.</title>
        <authorList>
            <person name="Uek A."/>
            <person name="Tonouchi A."/>
            <person name="Kaku N."/>
            <person name="Ueki K."/>
        </authorList>
    </citation>
    <scope>NUCLEOTIDE SEQUENCE [LARGE SCALE GENOMIC DNA]</scope>
    <source>
        <strain evidence="1 2">WR041</strain>
    </source>
</reference>
<gene>
    <name evidence="1" type="ORF">prwr041_14790</name>
</gene>
<dbReference type="EMBL" id="AP024484">
    <property type="protein sequence ID" value="BCS85586.1"/>
    <property type="molecule type" value="Genomic_DNA"/>
</dbReference>
<evidence type="ECO:0000313" key="1">
    <source>
        <dbReference type="EMBL" id="BCS85586.1"/>
    </source>
</evidence>
<name>A0ABM7NYI6_9BACT</name>
<organism evidence="1 2">
    <name type="scientific">Prevotella herbatica</name>
    <dbReference type="NCBI Taxonomy" id="2801997"/>
    <lineage>
        <taxon>Bacteria</taxon>
        <taxon>Pseudomonadati</taxon>
        <taxon>Bacteroidota</taxon>
        <taxon>Bacteroidia</taxon>
        <taxon>Bacteroidales</taxon>
        <taxon>Prevotellaceae</taxon>
        <taxon>Prevotella</taxon>
    </lineage>
</organism>
<proteinExistence type="predicted"/>
<sequence>MDRMNKYLEADSMFMVAYYLLAKYTSMDDELNPEEIWTEALRVVKRLINSEHPDFLVYNIGLNLNSRYASLKSSDGTSLIKRSKEKAQYTTLLVLWCALIKLSEAGETEECTTIMLAIIRNISTHPKYKQLSDDLHHHEMIKEHQGFFADTSKKLSDLCDCSQDEQTVGGTLINLVDSAEKLGLETILSLIMVYSEFQRECQSTSIEEAIHEAIEYAYGRCSDFYKNHLPATNQTISGSNVFNGDVKDPRFIIPKDWDKKGKLLNDYGQIPPEEQ</sequence>
<evidence type="ECO:0000313" key="2">
    <source>
        <dbReference type="Proteomes" id="UP001319045"/>
    </source>
</evidence>